<reference evidence="1" key="1">
    <citation type="journal article" date="2023" name="Comput. Struct. Biotechnol. J.">
        <title>Discovery of a novel marine Bacteroidetes with a rich repertoire of carbohydrate-active enzymes.</title>
        <authorList>
            <person name="Chen B."/>
            <person name="Liu G."/>
            <person name="Chen Q."/>
            <person name="Wang H."/>
            <person name="Liu L."/>
            <person name="Tang K."/>
        </authorList>
    </citation>
    <scope>NUCLEOTIDE SEQUENCE</scope>
    <source>
        <strain evidence="1">TK19036</strain>
    </source>
</reference>
<gene>
    <name evidence="1" type="ORF">K4G66_21315</name>
</gene>
<sequence>MVKSLFSRELLGAFLLWCLAFPLLGTYFSLQYHKFQVKHTIKEQVIAQADNNELVLLKFTSAESQTDLRWEHSREFEYQGQMYDVVRTSTQNDTIYYWCWWDQEETRLNQQLNALLADVLEQDEEKKKQHKHLISFYHSLFCSEISQWQACVFMAKKLPMSFYSLSYSPPFNIPPLPPPRVS</sequence>
<reference evidence="1" key="2">
    <citation type="journal article" date="2024" name="Antonie Van Leeuwenhoek">
        <title>Roseihalotalea indica gen. nov., sp. nov., a halophilic Bacteroidetes from mesopelagic Southwest Indian Ocean with higher carbohydrate metabolic potential.</title>
        <authorList>
            <person name="Chen B."/>
            <person name="Zhang M."/>
            <person name="Lin D."/>
            <person name="Ye J."/>
            <person name="Tang K."/>
        </authorList>
    </citation>
    <scope>NUCLEOTIDE SEQUENCE</scope>
    <source>
        <strain evidence="1">TK19036</strain>
    </source>
</reference>
<evidence type="ECO:0000313" key="1">
    <source>
        <dbReference type="EMBL" id="WKN34918.1"/>
    </source>
</evidence>
<name>A0AA49GJ16_9BACT</name>
<dbReference type="AlphaFoldDB" id="A0AA49GJ16"/>
<dbReference type="EMBL" id="CP120682">
    <property type="protein sequence ID" value="WKN34918.1"/>
    <property type="molecule type" value="Genomic_DNA"/>
</dbReference>
<proteinExistence type="predicted"/>
<accession>A0AA49GJ16</accession>
<organism evidence="1">
    <name type="scientific">Roseihalotalea indica</name>
    <dbReference type="NCBI Taxonomy" id="2867963"/>
    <lineage>
        <taxon>Bacteria</taxon>
        <taxon>Pseudomonadati</taxon>
        <taxon>Bacteroidota</taxon>
        <taxon>Cytophagia</taxon>
        <taxon>Cytophagales</taxon>
        <taxon>Catalimonadaceae</taxon>
        <taxon>Roseihalotalea</taxon>
    </lineage>
</organism>
<protein>
    <submittedName>
        <fullName evidence="1">Uncharacterized protein</fullName>
    </submittedName>
</protein>